<dbReference type="EMBL" id="MZ997841">
    <property type="protein sequence ID" value="UCR91886.1"/>
    <property type="molecule type" value="Genomic_DNA"/>
</dbReference>
<protein>
    <submittedName>
        <fullName evidence="1">Uncharacterized protein</fullName>
    </submittedName>
</protein>
<evidence type="ECO:0000313" key="1">
    <source>
        <dbReference type="EMBL" id="UCR91886.1"/>
    </source>
</evidence>
<name>A0AAE8Y2Y9_9CAUD</name>
<evidence type="ECO:0000313" key="2">
    <source>
        <dbReference type="Proteomes" id="UP000827913"/>
    </source>
</evidence>
<reference evidence="1 2" key="1">
    <citation type="submission" date="2021-08" db="EMBL/GenBank/DDBJ databases">
        <title>In vitro characterization and in vivo efficacy assessment in Galleria mellonella larvae of newly isolated bacteriophages against Escherichia coli K1.</title>
        <authorList>
            <person name="Antoine C."/>
            <person name="Laforet F."/>
            <person name="Blasdel-Reuter B."/>
            <person name="Fall A."/>
            <person name="Duprez J.-N."/>
            <person name="Mainil J."/>
            <person name="Delcenserie V."/>
            <person name="Thiry D."/>
        </authorList>
    </citation>
    <scope>NUCLEOTIDE SEQUENCE [LARGE SCALE GENOMIC DNA]</scope>
</reference>
<proteinExistence type="predicted"/>
<keyword evidence="2" id="KW-1185">Reference proteome</keyword>
<dbReference type="Proteomes" id="UP000827913">
    <property type="component" value="Segment"/>
</dbReference>
<sequence length="86" mass="9980">MIKSQKYFSTKDRKVGFEIKVWEDGHITIIYEGKGSNGMMLRRCRTFTKKECMHMSECMFLYIIADDIKGMKLIVSLPLIPKSLLG</sequence>
<accession>A0AAE8Y2Y9</accession>
<organism evidence="1 2">
    <name type="scientific">Escherichia phage ULINTec7</name>
    <dbReference type="NCBI Taxonomy" id="2876731"/>
    <lineage>
        <taxon>Viruses</taxon>
        <taxon>Duplodnaviria</taxon>
        <taxon>Heunggongvirae</taxon>
        <taxon>Uroviricota</taxon>
        <taxon>Caudoviricetes</taxon>
        <taxon>Autographivirales</taxon>
        <taxon>Autosignataviridae</taxon>
        <taxon>Molineuxvirinae</taxon>
        <taxon>Vectrevirus</taxon>
        <taxon>Vectrevirus ULINTec7</taxon>
    </lineage>
</organism>